<keyword evidence="2" id="KW-0812">Transmembrane</keyword>
<keyword evidence="2" id="KW-0472">Membrane</keyword>
<protein>
    <submittedName>
        <fullName evidence="4">Uncharacterized protein LOC111088418 isoform X2</fullName>
    </submittedName>
</protein>
<reference evidence="4" key="1">
    <citation type="submission" date="2025-08" db="UniProtKB">
        <authorList>
            <consortium name="RefSeq"/>
        </authorList>
    </citation>
    <scope>IDENTIFICATION</scope>
    <source>
        <tissue evidence="4">Muscle</tissue>
    </source>
</reference>
<evidence type="ECO:0000313" key="3">
    <source>
        <dbReference type="Proteomes" id="UP000694941"/>
    </source>
</evidence>
<dbReference type="GeneID" id="111088418"/>
<feature type="transmembrane region" description="Helical" evidence="2">
    <location>
        <begin position="201"/>
        <end position="225"/>
    </location>
</feature>
<gene>
    <name evidence="4" type="primary">LOC111088418</name>
</gene>
<feature type="region of interest" description="Disordered" evidence="1">
    <location>
        <begin position="379"/>
        <end position="414"/>
    </location>
</feature>
<feature type="compositionally biased region" description="Polar residues" evidence="1">
    <location>
        <begin position="393"/>
        <end position="402"/>
    </location>
</feature>
<proteinExistence type="predicted"/>
<keyword evidence="2" id="KW-1133">Transmembrane helix</keyword>
<organism evidence="3 4">
    <name type="scientific">Limulus polyphemus</name>
    <name type="common">Atlantic horseshoe crab</name>
    <dbReference type="NCBI Taxonomy" id="6850"/>
    <lineage>
        <taxon>Eukaryota</taxon>
        <taxon>Metazoa</taxon>
        <taxon>Ecdysozoa</taxon>
        <taxon>Arthropoda</taxon>
        <taxon>Chelicerata</taxon>
        <taxon>Merostomata</taxon>
        <taxon>Xiphosura</taxon>
        <taxon>Limulidae</taxon>
        <taxon>Limulus</taxon>
    </lineage>
</organism>
<dbReference type="RefSeq" id="XP_022254198.1">
    <property type="nucleotide sequence ID" value="XM_022398490.1"/>
</dbReference>
<evidence type="ECO:0000313" key="4">
    <source>
        <dbReference type="RefSeq" id="XP_022254198.1"/>
    </source>
</evidence>
<dbReference type="Proteomes" id="UP000694941">
    <property type="component" value="Unplaced"/>
</dbReference>
<accession>A0ABM1TE92</accession>
<name>A0ABM1TE92_LIMPO</name>
<evidence type="ECO:0000256" key="2">
    <source>
        <dbReference type="SAM" id="Phobius"/>
    </source>
</evidence>
<keyword evidence="3" id="KW-1185">Reference proteome</keyword>
<evidence type="ECO:0000256" key="1">
    <source>
        <dbReference type="SAM" id="MobiDB-lite"/>
    </source>
</evidence>
<sequence length="414" mass="45698">MSLLPAVVPAFIVFVLCSCIRIGICEKVMLTPVRIVASHKHVFDNISSGRVKIPLENSYIPLLIHNSINKTILTNARQTTRGVSEQTSDKHQSSPTNKVNFHETCQRDDQCGWITGGDLPLQCLSERCACPIGYVFVQRSYVKPGCYREAMLFGNCQVNEQCKMPNTLCSGNGKCLCDYQYYFRYGEGCVKSSLDSKAKEVYTAAMISAACLMIAVFGIILTYIIRRSFSNRNTNTEQGNGQVNDVFTISDELGAIRALDKPPTYDEVVKREREVLGIPPPEYTDTMAACQNAPSLESCSNLETQPSNNANNSTITTELEVSIATIGNQDSDSILESTNLEGESANNVTHMSPIPFPISPYGESDKQQQEHTNLVTSATDEISKDNVFDAGEGTTSMPSTSYEKYYDNPIFHSE</sequence>